<dbReference type="EMBL" id="JACHFR010000001">
    <property type="protein sequence ID" value="MBB5217684.1"/>
    <property type="molecule type" value="Genomic_DNA"/>
</dbReference>
<evidence type="ECO:0000259" key="12">
    <source>
        <dbReference type="Pfam" id="PF08345"/>
    </source>
</evidence>
<dbReference type="NCBIfam" id="TIGR00206">
    <property type="entry name" value="fliF"/>
    <property type="match status" value="1"/>
</dbReference>
<dbReference type="PANTHER" id="PTHR30046">
    <property type="entry name" value="FLAGELLAR M-RING PROTEIN"/>
    <property type="match status" value="1"/>
</dbReference>
<name>A0A840SA51_9SPIR</name>
<evidence type="ECO:0000256" key="10">
    <source>
        <dbReference type="SAM" id="Phobius"/>
    </source>
</evidence>
<dbReference type="InterPro" id="IPR043427">
    <property type="entry name" value="YscJ/FliF"/>
</dbReference>
<evidence type="ECO:0000256" key="9">
    <source>
        <dbReference type="SAM" id="Coils"/>
    </source>
</evidence>
<feature type="domain" description="Flagellar M-ring N-terminal" evidence="11">
    <location>
        <begin position="46"/>
        <end position="220"/>
    </location>
</feature>
<keyword evidence="5 10" id="KW-0812">Transmembrane</keyword>
<dbReference type="Gene3D" id="3.30.300.30">
    <property type="match status" value="1"/>
</dbReference>
<evidence type="ECO:0000256" key="1">
    <source>
        <dbReference type="ARBA" id="ARBA00004117"/>
    </source>
</evidence>
<dbReference type="Pfam" id="PF08345">
    <property type="entry name" value="YscJ_FliF_C"/>
    <property type="match status" value="1"/>
</dbReference>
<comment type="subcellular location">
    <subcellularLocation>
        <location evidence="1">Bacterial flagellum basal body</location>
    </subcellularLocation>
    <subcellularLocation>
        <location evidence="2">Cell membrane</location>
        <topology evidence="2">Multi-pass membrane protein</topology>
    </subcellularLocation>
</comment>
<dbReference type="InterPro" id="IPR045851">
    <property type="entry name" value="AMP-bd_C_sf"/>
</dbReference>
<reference evidence="13 15" key="2">
    <citation type="submission" date="2020-08" db="EMBL/GenBank/DDBJ databases">
        <title>Genomic Encyclopedia of Type Strains, Phase IV (KMG-IV): sequencing the most valuable type-strain genomes for metagenomic binning, comparative biology and taxonomic classification.</title>
        <authorList>
            <person name="Goeker M."/>
        </authorList>
    </citation>
    <scope>NUCLEOTIDE SEQUENCE [LARGE SCALE GENOMIC DNA]</scope>
    <source>
        <strain evidence="13 15">DSM 103679</strain>
    </source>
</reference>
<proteinExistence type="inferred from homology"/>
<feature type="transmembrane region" description="Helical" evidence="10">
    <location>
        <begin position="25"/>
        <end position="43"/>
    </location>
</feature>
<keyword evidence="13" id="KW-0282">Flagellum</keyword>
<dbReference type="GO" id="GO:0009431">
    <property type="term" value="C:bacterial-type flagellum basal body, MS ring"/>
    <property type="evidence" value="ECO:0007669"/>
    <property type="project" value="InterPro"/>
</dbReference>
<dbReference type="EMBL" id="CP031517">
    <property type="protein sequence ID" value="QOS40585.1"/>
    <property type="molecule type" value="Genomic_DNA"/>
</dbReference>
<organism evidence="13 15">
    <name type="scientific">Treponema rectale</name>
    <dbReference type="NCBI Taxonomy" id="744512"/>
    <lineage>
        <taxon>Bacteria</taxon>
        <taxon>Pseudomonadati</taxon>
        <taxon>Spirochaetota</taxon>
        <taxon>Spirochaetia</taxon>
        <taxon>Spirochaetales</taxon>
        <taxon>Treponemataceae</taxon>
        <taxon>Treponema</taxon>
    </lineage>
</organism>
<evidence type="ECO:0000256" key="4">
    <source>
        <dbReference type="ARBA" id="ARBA00022475"/>
    </source>
</evidence>
<keyword evidence="4" id="KW-1003">Cell membrane</keyword>
<evidence type="ECO:0000256" key="7">
    <source>
        <dbReference type="ARBA" id="ARBA00023136"/>
    </source>
</evidence>
<feature type="coiled-coil region" evidence="9">
    <location>
        <begin position="494"/>
        <end position="551"/>
    </location>
</feature>
<evidence type="ECO:0000313" key="14">
    <source>
        <dbReference type="EMBL" id="QOS40585.1"/>
    </source>
</evidence>
<dbReference type="PRINTS" id="PR01009">
    <property type="entry name" value="FLGMRINGFLIF"/>
</dbReference>
<accession>A0A840SA51</accession>
<evidence type="ECO:0000259" key="11">
    <source>
        <dbReference type="Pfam" id="PF01514"/>
    </source>
</evidence>
<dbReference type="PANTHER" id="PTHR30046:SF0">
    <property type="entry name" value="FLAGELLAR M-RING PROTEIN"/>
    <property type="match status" value="1"/>
</dbReference>
<dbReference type="GO" id="GO:0005886">
    <property type="term" value="C:plasma membrane"/>
    <property type="evidence" value="ECO:0007669"/>
    <property type="project" value="UniProtKB-SubCell"/>
</dbReference>
<keyword evidence="7 10" id="KW-0472">Membrane</keyword>
<keyword evidence="13" id="KW-0969">Cilium</keyword>
<dbReference type="Pfam" id="PF01514">
    <property type="entry name" value="YscJ_FliF"/>
    <property type="match status" value="1"/>
</dbReference>
<dbReference type="Proteomes" id="UP000593591">
    <property type="component" value="Chromosome"/>
</dbReference>
<dbReference type="InterPro" id="IPR000067">
    <property type="entry name" value="FlgMring_FliF"/>
</dbReference>
<reference evidence="14 16" key="1">
    <citation type="submission" date="2018-08" db="EMBL/GenBank/DDBJ databases">
        <title>The first complete genome of Treponema rectale (CHPAT), a commensal spirochete of the bovine rectum.</title>
        <authorList>
            <person name="Staton G.J."/>
            <person name="Clegg S.R."/>
            <person name="Carter S.D."/>
            <person name="Radford A.D."/>
            <person name="Darby A."/>
            <person name="Hall N."/>
            <person name="Birtles R.J."/>
            <person name="Evans N.J."/>
        </authorList>
    </citation>
    <scope>NUCLEOTIDE SEQUENCE [LARGE SCALE GENOMIC DNA]</scope>
    <source>
        <strain evidence="14 16">CHPA</strain>
    </source>
</reference>
<feature type="transmembrane region" description="Helical" evidence="10">
    <location>
        <begin position="472"/>
        <end position="493"/>
    </location>
</feature>
<sequence>MNERFKQFTASLSDRWSKWTKVQKGIAIGIVVAVLAAVVWLFVGSSRPTTVRLFNAPVTSETERNAILMRLSKDNVQAYVSSDNYISVDNEKIAMQYRSILIAENLEPKGMNPYDLFNETSWSRNDFDDKVKWKRAMEQVVAQHLKSLSGIRDANVTLSLPEDTYFTDQAKPVTASVILYAAGYDDVLTNKTSIKGIEHLIEKSVEGLSRENISIVDGATNKEINNFEGMEETDRITNIDKQQRLIQGLENEYRGRVLQQIKPIFGKRVDYVNMKIDMDLSEKSYTAKEYGGVTLKEDNQDTPYDDSDVREKVAVSEIKVSESFTGTGLNPEGPSGVEGQNPAVYEDASNLIGKQEKVSTQTNYVLNEKNINAKESPMIQRLTVSVNIDGTWKEIRDKSGELVMEDGAIQREYTAISEEQLKEITRLVQGAVGYNAKKGDVVTVTNIPVDHTDEFEKADAAERARKQRNKTIVLILVGVTVVLVAFILFRIITREIERRRRLREEEERRRQQEEREKALWDAKEQGMEVTMSVEERKRAELQENAVAMAKEHPEDVAMLIRTWLMEE</sequence>
<evidence type="ECO:0000313" key="13">
    <source>
        <dbReference type="EMBL" id="MBB5217684.1"/>
    </source>
</evidence>
<evidence type="ECO:0000256" key="3">
    <source>
        <dbReference type="ARBA" id="ARBA00007971"/>
    </source>
</evidence>
<evidence type="ECO:0000256" key="8">
    <source>
        <dbReference type="ARBA" id="ARBA00023143"/>
    </source>
</evidence>
<dbReference type="InterPro" id="IPR006182">
    <property type="entry name" value="FliF_N_dom"/>
</dbReference>
<evidence type="ECO:0000313" key="16">
    <source>
        <dbReference type="Proteomes" id="UP000593591"/>
    </source>
</evidence>
<keyword evidence="9" id="KW-0175">Coiled coil</keyword>
<feature type="domain" description="Flagellar M-ring C-terminal" evidence="12">
    <location>
        <begin position="262"/>
        <end position="448"/>
    </location>
</feature>
<dbReference type="KEGG" id="trc:DYE49_08970"/>
<keyword evidence="6 10" id="KW-1133">Transmembrane helix</keyword>
<dbReference type="InterPro" id="IPR013556">
    <property type="entry name" value="Flag_M-ring_C"/>
</dbReference>
<protein>
    <submittedName>
        <fullName evidence="13">Flagellar M-ring protein FliF</fullName>
    </submittedName>
</protein>
<dbReference type="Proteomes" id="UP000578697">
    <property type="component" value="Unassembled WGS sequence"/>
</dbReference>
<keyword evidence="15" id="KW-1185">Reference proteome</keyword>
<evidence type="ECO:0000256" key="2">
    <source>
        <dbReference type="ARBA" id="ARBA00004651"/>
    </source>
</evidence>
<keyword evidence="13" id="KW-0966">Cell projection</keyword>
<comment type="similarity">
    <text evidence="3">Belongs to the FliF family.</text>
</comment>
<evidence type="ECO:0000256" key="5">
    <source>
        <dbReference type="ARBA" id="ARBA00022692"/>
    </source>
</evidence>
<dbReference type="AlphaFoldDB" id="A0A840SA51"/>
<dbReference type="GO" id="GO:0071973">
    <property type="term" value="P:bacterial-type flagellum-dependent cell motility"/>
    <property type="evidence" value="ECO:0007669"/>
    <property type="project" value="InterPro"/>
</dbReference>
<dbReference type="RefSeq" id="WP_184651134.1">
    <property type="nucleotide sequence ID" value="NZ_JACHFR010000001.1"/>
</dbReference>
<gene>
    <name evidence="14" type="primary">fliF</name>
    <name evidence="14" type="ORF">DYE49_08970</name>
    <name evidence="13" type="ORF">HNP77_000028</name>
</gene>
<keyword evidence="8" id="KW-0975">Bacterial flagellum</keyword>
<evidence type="ECO:0000256" key="6">
    <source>
        <dbReference type="ARBA" id="ARBA00022989"/>
    </source>
</evidence>
<evidence type="ECO:0000313" key="15">
    <source>
        <dbReference type="Proteomes" id="UP000578697"/>
    </source>
</evidence>
<dbReference type="GO" id="GO:0003774">
    <property type="term" value="F:cytoskeletal motor activity"/>
    <property type="evidence" value="ECO:0007669"/>
    <property type="project" value="InterPro"/>
</dbReference>